<dbReference type="PROSITE" id="PS50110">
    <property type="entry name" value="RESPONSE_REGULATORY"/>
    <property type="match status" value="1"/>
</dbReference>
<dbReference type="InterPro" id="IPR011006">
    <property type="entry name" value="CheY-like_superfamily"/>
</dbReference>
<dbReference type="Pfam" id="PF00072">
    <property type="entry name" value="Response_reg"/>
    <property type="match status" value="1"/>
</dbReference>
<dbReference type="GO" id="GO:1902201">
    <property type="term" value="P:negative regulation of bacterial-type flagellum-dependent cell motility"/>
    <property type="evidence" value="ECO:0007669"/>
    <property type="project" value="TreeGrafter"/>
</dbReference>
<dbReference type="GO" id="GO:0043709">
    <property type="term" value="P:cell adhesion involved in single-species biofilm formation"/>
    <property type="evidence" value="ECO:0007669"/>
    <property type="project" value="TreeGrafter"/>
</dbReference>
<dbReference type="InterPro" id="IPR029787">
    <property type="entry name" value="Nucleotide_cyclase"/>
</dbReference>
<dbReference type="SMART" id="SM00267">
    <property type="entry name" value="GGDEF"/>
    <property type="match status" value="1"/>
</dbReference>
<dbReference type="AlphaFoldDB" id="A0A0G2ZHJ4"/>
<keyword evidence="5" id="KW-1185">Reference proteome</keyword>
<dbReference type="KEGG" id="kpf:IX53_04870"/>
<evidence type="ECO:0000313" key="5">
    <source>
        <dbReference type="Proteomes" id="UP000035159"/>
    </source>
</evidence>
<proteinExistence type="predicted"/>
<name>A0A0G2ZHJ4_9BACT</name>
<dbReference type="FunFam" id="3.30.70.270:FF:000001">
    <property type="entry name" value="Diguanylate cyclase domain protein"/>
    <property type="match status" value="1"/>
</dbReference>
<dbReference type="GO" id="GO:0000160">
    <property type="term" value="P:phosphorelay signal transduction system"/>
    <property type="evidence" value="ECO:0007669"/>
    <property type="project" value="InterPro"/>
</dbReference>
<dbReference type="CDD" id="cd00156">
    <property type="entry name" value="REC"/>
    <property type="match status" value="1"/>
</dbReference>
<dbReference type="PROSITE" id="PS50887">
    <property type="entry name" value="GGDEF"/>
    <property type="match status" value="1"/>
</dbReference>
<dbReference type="SUPFAM" id="SSF55073">
    <property type="entry name" value="Nucleotide cyclase"/>
    <property type="match status" value="1"/>
</dbReference>
<dbReference type="SMART" id="SM00448">
    <property type="entry name" value="REC"/>
    <property type="match status" value="1"/>
</dbReference>
<feature type="modified residue" description="4-aspartylphosphate" evidence="1">
    <location>
        <position position="41"/>
    </location>
</feature>
<reference evidence="4 5" key="1">
    <citation type="submission" date="2015-04" db="EMBL/GenBank/DDBJ databases">
        <title>Complete Genome Sequence of Kosmotoga pacifica SLHLJ1.</title>
        <authorList>
            <person name="Jiang L.J."/>
            <person name="Shao Z.Z."/>
            <person name="Jebbar M."/>
        </authorList>
    </citation>
    <scope>NUCLEOTIDE SEQUENCE [LARGE SCALE GENOMIC DNA]</scope>
    <source>
        <strain evidence="4 5">SLHLJ1</strain>
    </source>
</reference>
<dbReference type="Pfam" id="PF00990">
    <property type="entry name" value="GGDEF"/>
    <property type="match status" value="1"/>
</dbReference>
<dbReference type="PANTHER" id="PTHR45138">
    <property type="entry name" value="REGULATORY COMPONENTS OF SENSORY TRANSDUCTION SYSTEM"/>
    <property type="match status" value="1"/>
</dbReference>
<dbReference type="PANTHER" id="PTHR45138:SF24">
    <property type="entry name" value="DIGUANYLATE CYCLASE DGCC-RELATED"/>
    <property type="match status" value="1"/>
</dbReference>
<evidence type="ECO:0008006" key="6">
    <source>
        <dbReference type="Google" id="ProtNLM"/>
    </source>
</evidence>
<dbReference type="EMBL" id="CP011232">
    <property type="protein sequence ID" value="AKI98268.1"/>
    <property type="molecule type" value="Genomic_DNA"/>
</dbReference>
<organism evidence="4 5">
    <name type="scientific">Kosmotoga pacifica</name>
    <dbReference type="NCBI Taxonomy" id="1330330"/>
    <lineage>
        <taxon>Bacteria</taxon>
        <taxon>Thermotogati</taxon>
        <taxon>Thermotogota</taxon>
        <taxon>Thermotogae</taxon>
        <taxon>Kosmotogales</taxon>
        <taxon>Kosmotogaceae</taxon>
        <taxon>Kosmotoga</taxon>
    </lineage>
</organism>
<keyword evidence="1" id="KW-0597">Phosphoprotein</keyword>
<gene>
    <name evidence="4" type="ORF">IX53_04870</name>
</gene>
<feature type="domain" description="Response regulatory" evidence="2">
    <location>
        <begin position="1"/>
        <end position="108"/>
    </location>
</feature>
<evidence type="ECO:0000259" key="2">
    <source>
        <dbReference type="PROSITE" id="PS50110"/>
    </source>
</evidence>
<dbReference type="InterPro" id="IPR001789">
    <property type="entry name" value="Sig_transdc_resp-reg_receiver"/>
</dbReference>
<feature type="domain" description="GGDEF" evidence="3">
    <location>
        <begin position="322"/>
        <end position="453"/>
    </location>
</feature>
<dbReference type="Proteomes" id="UP000035159">
    <property type="component" value="Chromosome"/>
</dbReference>
<dbReference type="NCBIfam" id="TIGR00254">
    <property type="entry name" value="GGDEF"/>
    <property type="match status" value="1"/>
</dbReference>
<dbReference type="Gene3D" id="3.30.70.270">
    <property type="match status" value="1"/>
</dbReference>
<dbReference type="InterPro" id="IPR043128">
    <property type="entry name" value="Rev_trsase/Diguanyl_cyclase"/>
</dbReference>
<dbReference type="GO" id="GO:0005886">
    <property type="term" value="C:plasma membrane"/>
    <property type="evidence" value="ECO:0007669"/>
    <property type="project" value="TreeGrafter"/>
</dbReference>
<dbReference type="Gene3D" id="3.40.50.2300">
    <property type="match status" value="1"/>
</dbReference>
<protein>
    <recommendedName>
        <fullName evidence="6">Diguanylate cyclase</fullName>
    </recommendedName>
</protein>
<evidence type="ECO:0000256" key="1">
    <source>
        <dbReference type="PROSITE-ProRule" id="PRU00169"/>
    </source>
</evidence>
<sequence length="453" mass="51751">MWRNSIKIALEKAGFTVETAVDGIDALNRFFQFLPDVVVTDYLMPRMNAIQLTQLLRSYSSFKNVGILILTGTSDRVNGFWAHKSGANMFLKKSENLKELLSKIIKFSENESFYCDWHRDVYKIHREPFGELSDALEEKLKIEAINREILSFLENLEDEERIIKRVTALMKEFSRFNIALWLLISPTAGRIYSFPHIGNLSEELRKLLLGKMIGPLTPSEWHAKGISPKLQPVKFKDVSVFPLKSSGTEHGVVLIEGVENKGSLEYFMDYTLESMGLLAYTLNIFWEQRAASEIDFLTSLYSRRVGIAKLKELLALHKRTNIPFVVGMLDIDDFKVINDSYGHNVGDAVLREFGRIIKHSLRETDFAFRYGGEEFLLIFQASNLEEARNAIERLRKNFFDVNWKGLLGTDTPVTFSAGLAAANRDMDLYDIIEKADRALYKAKASGKNCVKIE</sequence>
<dbReference type="PATRIC" id="fig|1330330.3.peg.980"/>
<dbReference type="InterPro" id="IPR000160">
    <property type="entry name" value="GGDEF_dom"/>
</dbReference>
<evidence type="ECO:0000313" key="4">
    <source>
        <dbReference type="EMBL" id="AKI98268.1"/>
    </source>
</evidence>
<dbReference type="SUPFAM" id="SSF52172">
    <property type="entry name" value="CheY-like"/>
    <property type="match status" value="1"/>
</dbReference>
<dbReference type="STRING" id="1330330.IX53_04870"/>
<dbReference type="CDD" id="cd01949">
    <property type="entry name" value="GGDEF"/>
    <property type="match status" value="1"/>
</dbReference>
<dbReference type="GO" id="GO:0052621">
    <property type="term" value="F:diguanylate cyclase activity"/>
    <property type="evidence" value="ECO:0007669"/>
    <property type="project" value="TreeGrafter"/>
</dbReference>
<dbReference type="InterPro" id="IPR050469">
    <property type="entry name" value="Diguanylate_Cyclase"/>
</dbReference>
<accession>A0A0G2ZHJ4</accession>
<evidence type="ECO:0000259" key="3">
    <source>
        <dbReference type="PROSITE" id="PS50887"/>
    </source>
</evidence>